<evidence type="ECO:0000313" key="4">
    <source>
        <dbReference type="Proteomes" id="UP000249396"/>
    </source>
</evidence>
<dbReference type="AlphaFoldDB" id="A0A2W4RLF0"/>
<dbReference type="SUPFAM" id="SSF52172">
    <property type="entry name" value="CheY-like"/>
    <property type="match status" value="1"/>
</dbReference>
<dbReference type="SMART" id="SM00448">
    <property type="entry name" value="REC"/>
    <property type="match status" value="1"/>
</dbReference>
<evidence type="ECO:0000259" key="2">
    <source>
        <dbReference type="PROSITE" id="PS50110"/>
    </source>
</evidence>
<proteinExistence type="predicted"/>
<reference evidence="3 4" key="1">
    <citation type="journal article" date="2018" name="Aquat. Microb. Ecol.">
        <title>Gammaproteobacterial methanotrophs dominate.</title>
        <authorList>
            <person name="Rissanen A.J."/>
            <person name="Saarenheimo J."/>
            <person name="Tiirola M."/>
            <person name="Peura S."/>
            <person name="Aalto S.L."/>
            <person name="Karvinen A."/>
            <person name="Nykanen H."/>
        </authorList>
    </citation>
    <scope>NUCLEOTIDE SEQUENCE [LARGE SCALE GENOMIC DNA]</scope>
    <source>
        <strain evidence="3">AMbin10</strain>
    </source>
</reference>
<evidence type="ECO:0000313" key="3">
    <source>
        <dbReference type="EMBL" id="PZN83406.1"/>
    </source>
</evidence>
<dbReference type="EMBL" id="QJPH01000187">
    <property type="protein sequence ID" value="PZN83406.1"/>
    <property type="molecule type" value="Genomic_DNA"/>
</dbReference>
<dbReference type="PROSITE" id="PS50110">
    <property type="entry name" value="RESPONSE_REGULATORY"/>
    <property type="match status" value="1"/>
</dbReference>
<name>A0A2W4RLF0_9GAMM</name>
<feature type="modified residue" description="4-aspartylphosphate" evidence="1">
    <location>
        <position position="69"/>
    </location>
</feature>
<protein>
    <submittedName>
        <fullName evidence="3">Response regulator</fullName>
    </submittedName>
</protein>
<dbReference type="GO" id="GO:0000160">
    <property type="term" value="P:phosphorelay signal transduction system"/>
    <property type="evidence" value="ECO:0007669"/>
    <property type="project" value="InterPro"/>
</dbReference>
<dbReference type="InterPro" id="IPR001789">
    <property type="entry name" value="Sig_transdc_resp-reg_receiver"/>
</dbReference>
<dbReference type="PANTHER" id="PTHR44520:SF2">
    <property type="entry name" value="RESPONSE REGULATOR RCP1"/>
    <property type="match status" value="1"/>
</dbReference>
<dbReference type="Proteomes" id="UP000249396">
    <property type="component" value="Unassembled WGS sequence"/>
</dbReference>
<accession>A0A2W4RLF0</accession>
<dbReference type="Gene3D" id="3.40.50.2300">
    <property type="match status" value="1"/>
</dbReference>
<organism evidence="3 4">
    <name type="scientific">Candidatus Methylumidiphilus alinenensis</name>
    <dbReference type="NCBI Taxonomy" id="2202197"/>
    <lineage>
        <taxon>Bacteria</taxon>
        <taxon>Pseudomonadati</taxon>
        <taxon>Pseudomonadota</taxon>
        <taxon>Gammaproteobacteria</taxon>
        <taxon>Methylococcales</taxon>
        <taxon>Candidatus Methylumidiphilus</taxon>
    </lineage>
</organism>
<dbReference type="CDD" id="cd17557">
    <property type="entry name" value="REC_Rcp-like"/>
    <property type="match status" value="1"/>
</dbReference>
<dbReference type="InterPro" id="IPR011006">
    <property type="entry name" value="CheY-like_superfamily"/>
</dbReference>
<dbReference type="InterPro" id="IPR052893">
    <property type="entry name" value="TCS_response_regulator"/>
</dbReference>
<sequence length="154" mass="17337">MNEHNRPKPINILLIEDNPGDAELVRIALEQAKLYNQLLVVGDGEKAIALLRQQAPYEDIQRPELILLDLNLPGTSGFEVLSEIKSDKELMRIPVVVLTSSKADEDILKSYNLHANCFINKPLDLSQFLNVVGCIETFWLSIVILPPDGHKDRQ</sequence>
<keyword evidence="1" id="KW-0597">Phosphoprotein</keyword>
<evidence type="ECO:0000256" key="1">
    <source>
        <dbReference type="PROSITE-ProRule" id="PRU00169"/>
    </source>
</evidence>
<gene>
    <name evidence="3" type="ORF">DM484_04355</name>
</gene>
<feature type="domain" description="Response regulatory" evidence="2">
    <location>
        <begin position="11"/>
        <end position="136"/>
    </location>
</feature>
<dbReference type="PANTHER" id="PTHR44520">
    <property type="entry name" value="RESPONSE REGULATOR RCP1-RELATED"/>
    <property type="match status" value="1"/>
</dbReference>
<dbReference type="Pfam" id="PF00072">
    <property type="entry name" value="Response_reg"/>
    <property type="match status" value="1"/>
</dbReference>
<comment type="caution">
    <text evidence="3">The sequence shown here is derived from an EMBL/GenBank/DDBJ whole genome shotgun (WGS) entry which is preliminary data.</text>
</comment>